<dbReference type="InterPro" id="IPR011701">
    <property type="entry name" value="MFS"/>
</dbReference>
<dbReference type="InterPro" id="IPR020846">
    <property type="entry name" value="MFS_dom"/>
</dbReference>
<dbReference type="PANTHER" id="PTHR23528:SF1">
    <property type="entry name" value="MAJOR FACILITATOR SUPERFAMILY (MFS) PROFILE DOMAIN-CONTAINING PROTEIN"/>
    <property type="match status" value="1"/>
</dbReference>
<feature type="transmembrane region" description="Helical" evidence="6">
    <location>
        <begin position="95"/>
        <end position="114"/>
    </location>
</feature>
<feature type="domain" description="Major facilitator superfamily (MFS) profile" evidence="7">
    <location>
        <begin position="3"/>
        <end position="385"/>
    </location>
</feature>
<accession>A0ABV9GRV0</accession>
<feature type="transmembrane region" description="Helical" evidence="6">
    <location>
        <begin position="274"/>
        <end position="292"/>
    </location>
</feature>
<feature type="transmembrane region" description="Helical" evidence="6">
    <location>
        <begin position="35"/>
        <end position="52"/>
    </location>
</feature>
<evidence type="ECO:0000256" key="4">
    <source>
        <dbReference type="ARBA" id="ARBA00022989"/>
    </source>
</evidence>
<organism evidence="8 9">
    <name type="scientific">Camelliibacillus cellulosilyticus</name>
    <dbReference type="NCBI Taxonomy" id="2174486"/>
    <lineage>
        <taxon>Bacteria</taxon>
        <taxon>Bacillati</taxon>
        <taxon>Bacillota</taxon>
        <taxon>Bacilli</taxon>
        <taxon>Bacillales</taxon>
        <taxon>Sporolactobacillaceae</taxon>
        <taxon>Camelliibacillus</taxon>
    </lineage>
</organism>
<feature type="transmembrane region" description="Helical" evidence="6">
    <location>
        <begin position="209"/>
        <end position="232"/>
    </location>
</feature>
<dbReference type="EMBL" id="JBHSFW010000014">
    <property type="protein sequence ID" value="MFC4620007.1"/>
    <property type="molecule type" value="Genomic_DNA"/>
</dbReference>
<dbReference type="CDD" id="cd17313">
    <property type="entry name" value="MFS_SLC45_SUC"/>
    <property type="match status" value="1"/>
</dbReference>
<dbReference type="InterPro" id="IPR036259">
    <property type="entry name" value="MFS_trans_sf"/>
</dbReference>
<feature type="transmembrane region" description="Helical" evidence="6">
    <location>
        <begin position="161"/>
        <end position="181"/>
    </location>
</feature>
<evidence type="ECO:0000256" key="1">
    <source>
        <dbReference type="ARBA" id="ARBA00004651"/>
    </source>
</evidence>
<dbReference type="SUPFAM" id="SSF103473">
    <property type="entry name" value="MFS general substrate transporter"/>
    <property type="match status" value="1"/>
</dbReference>
<feature type="transmembrane region" description="Helical" evidence="6">
    <location>
        <begin position="298"/>
        <end position="323"/>
    </location>
</feature>
<feature type="transmembrane region" description="Helical" evidence="6">
    <location>
        <begin position="335"/>
        <end position="351"/>
    </location>
</feature>
<feature type="transmembrane region" description="Helical" evidence="6">
    <location>
        <begin position="244"/>
        <end position="267"/>
    </location>
</feature>
<evidence type="ECO:0000313" key="9">
    <source>
        <dbReference type="Proteomes" id="UP001596022"/>
    </source>
</evidence>
<feature type="transmembrane region" description="Helical" evidence="6">
    <location>
        <begin position="72"/>
        <end position="89"/>
    </location>
</feature>
<dbReference type="PRINTS" id="PR01035">
    <property type="entry name" value="TCRTETA"/>
</dbReference>
<reference evidence="9" key="1">
    <citation type="journal article" date="2019" name="Int. J. Syst. Evol. Microbiol.">
        <title>The Global Catalogue of Microorganisms (GCM) 10K type strain sequencing project: providing services to taxonomists for standard genome sequencing and annotation.</title>
        <authorList>
            <consortium name="The Broad Institute Genomics Platform"/>
            <consortium name="The Broad Institute Genome Sequencing Center for Infectious Disease"/>
            <person name="Wu L."/>
            <person name="Ma J."/>
        </authorList>
    </citation>
    <scope>NUCLEOTIDE SEQUENCE [LARGE SCALE GENOMIC DNA]</scope>
    <source>
        <strain evidence="9">CGMCC 1.16306</strain>
    </source>
</reference>
<dbReference type="PANTHER" id="PTHR23528">
    <property type="match status" value="1"/>
</dbReference>
<gene>
    <name evidence="8" type="ORF">ACFO4N_14940</name>
</gene>
<comment type="subcellular location">
    <subcellularLocation>
        <location evidence="1">Cell membrane</location>
        <topology evidence="1">Multi-pass membrane protein</topology>
    </subcellularLocation>
</comment>
<evidence type="ECO:0000256" key="5">
    <source>
        <dbReference type="ARBA" id="ARBA00023136"/>
    </source>
</evidence>
<dbReference type="Pfam" id="PF07690">
    <property type="entry name" value="MFS_1"/>
    <property type="match status" value="1"/>
</dbReference>
<keyword evidence="9" id="KW-1185">Reference proteome</keyword>
<keyword evidence="4 6" id="KW-1133">Transmembrane helix</keyword>
<keyword evidence="2" id="KW-0813">Transport</keyword>
<name>A0ABV9GRV0_9BACL</name>
<dbReference type="InterPro" id="IPR001958">
    <property type="entry name" value="Tet-R_TetA/multi-R_MdtG-like"/>
</dbReference>
<feature type="transmembrane region" description="Helical" evidence="6">
    <location>
        <begin position="135"/>
        <end position="155"/>
    </location>
</feature>
<evidence type="ECO:0000256" key="2">
    <source>
        <dbReference type="ARBA" id="ARBA00022448"/>
    </source>
</evidence>
<protein>
    <submittedName>
        <fullName evidence="8">SLC45 family MFS transporter</fullName>
    </submittedName>
</protein>
<dbReference type="RefSeq" id="WP_376847094.1">
    <property type="nucleotide sequence ID" value="NZ_JBHSFW010000014.1"/>
</dbReference>
<comment type="caution">
    <text evidence="8">The sequence shown here is derived from an EMBL/GenBank/DDBJ whole genome shotgun (WGS) entry which is preliminary data.</text>
</comment>
<keyword evidence="5 6" id="KW-0472">Membrane</keyword>
<dbReference type="Proteomes" id="UP001596022">
    <property type="component" value="Unassembled WGS sequence"/>
</dbReference>
<evidence type="ECO:0000313" key="8">
    <source>
        <dbReference type="EMBL" id="MFC4620007.1"/>
    </source>
</evidence>
<feature type="transmembrane region" description="Helical" evidence="6">
    <location>
        <begin position="357"/>
        <end position="381"/>
    </location>
</feature>
<proteinExistence type="predicted"/>
<dbReference type="PROSITE" id="PS50850">
    <property type="entry name" value="MFS"/>
    <property type="match status" value="1"/>
</dbReference>
<evidence type="ECO:0000256" key="6">
    <source>
        <dbReference type="SAM" id="Phobius"/>
    </source>
</evidence>
<evidence type="ECO:0000256" key="3">
    <source>
        <dbReference type="ARBA" id="ARBA00022692"/>
    </source>
</evidence>
<keyword evidence="3 6" id="KW-0812">Transmembrane</keyword>
<sequence length="400" mass="44439">MKKVWLLGFGFFSISLTWGLYNAFVPLFLDDYIKSAAVIGFLMTVDNYFALFMQPWIGNRSDRTNTRYGKRMPYLILGMPLSALFFALIPFHTALITLIIFMVLMNLSMSIYRSPTVSLMPDITPSAKRSQANGIINFMGGIGSVLAFGVGSLLYNITRALPFLFASLVIVIALIILLTFIKEKRDAVSFTIAEKKQVRFRGELDPSTFFLLGAIFFWFASFQGIEALFTLYGTHHLGMTGSAAAFSLLFFSGSFLLFALPSGWLGAKFGKRRVILTGVIGLGLCYAVMSLIDATLWLRVFMIIGGMFWAFININSYPFIITLGKEQSIGTRTGLYYLVSSLAAIISPPLLGQFVDWFTYSVMFIYTTVGMIFALLCLLLVRDRGLSVEPPAAESPSEST</sequence>
<evidence type="ECO:0000259" key="7">
    <source>
        <dbReference type="PROSITE" id="PS50850"/>
    </source>
</evidence>
<dbReference type="Gene3D" id="1.20.1250.20">
    <property type="entry name" value="MFS general substrate transporter like domains"/>
    <property type="match status" value="2"/>
</dbReference>